<comment type="caution">
    <text evidence="1">The sequence shown here is derived from an EMBL/GenBank/DDBJ whole genome shotgun (WGS) entry which is preliminary data.</text>
</comment>
<protein>
    <recommendedName>
        <fullName evidence="3">Alkyl hydroperoxide reductase subunit C/ Thiol specific antioxidant domain-containing protein</fullName>
    </recommendedName>
</protein>
<sequence>MQIQKEKLHQSINISVLYQDSESEQQEFSQQKHFSFPIKTITKEQKSLFKIEVAPYTYVIDKQGIIRYKGVLSSREIVNAYKFVQATT</sequence>
<evidence type="ECO:0000313" key="2">
    <source>
        <dbReference type="Proteomes" id="UP000682811"/>
    </source>
</evidence>
<accession>A0A919Y9T4</accession>
<dbReference type="Proteomes" id="UP000682811">
    <property type="component" value="Unassembled WGS sequence"/>
</dbReference>
<dbReference type="SUPFAM" id="SSF52833">
    <property type="entry name" value="Thioredoxin-like"/>
    <property type="match status" value="1"/>
</dbReference>
<evidence type="ECO:0008006" key="3">
    <source>
        <dbReference type="Google" id="ProtNLM"/>
    </source>
</evidence>
<gene>
    <name evidence="1" type="ORF">J34TS1_15510</name>
</gene>
<dbReference type="AlphaFoldDB" id="A0A919Y9T4"/>
<organism evidence="1 2">
    <name type="scientific">Paenibacillus azoreducens</name>
    <dbReference type="NCBI Taxonomy" id="116718"/>
    <lineage>
        <taxon>Bacteria</taxon>
        <taxon>Bacillati</taxon>
        <taxon>Bacillota</taxon>
        <taxon>Bacilli</taxon>
        <taxon>Bacillales</taxon>
        <taxon>Paenibacillaceae</taxon>
        <taxon>Paenibacillus</taxon>
    </lineage>
</organism>
<dbReference type="InterPro" id="IPR036249">
    <property type="entry name" value="Thioredoxin-like_sf"/>
</dbReference>
<keyword evidence="2" id="KW-1185">Reference proteome</keyword>
<dbReference type="EMBL" id="BORT01000005">
    <property type="protein sequence ID" value="GIO46786.1"/>
    <property type="molecule type" value="Genomic_DNA"/>
</dbReference>
<evidence type="ECO:0000313" key="1">
    <source>
        <dbReference type="EMBL" id="GIO46786.1"/>
    </source>
</evidence>
<dbReference type="Gene3D" id="3.40.30.10">
    <property type="entry name" value="Glutaredoxin"/>
    <property type="match status" value="1"/>
</dbReference>
<proteinExistence type="predicted"/>
<name>A0A919Y9T4_9BACL</name>
<reference evidence="1 2" key="1">
    <citation type="submission" date="2021-03" db="EMBL/GenBank/DDBJ databases">
        <title>Antimicrobial resistance genes in bacteria isolated from Japanese honey, and their potential for conferring macrolide and lincosamide resistance in the American foulbrood pathogen Paenibacillus larvae.</title>
        <authorList>
            <person name="Okamoto M."/>
            <person name="Kumagai M."/>
            <person name="Kanamori H."/>
            <person name="Takamatsu D."/>
        </authorList>
    </citation>
    <scope>NUCLEOTIDE SEQUENCE [LARGE SCALE GENOMIC DNA]</scope>
    <source>
        <strain evidence="1 2">J34TS1</strain>
    </source>
</reference>
<dbReference type="RefSeq" id="WP_237100229.1">
    <property type="nucleotide sequence ID" value="NZ_AP025343.1"/>
</dbReference>